<dbReference type="GO" id="GO:0004673">
    <property type="term" value="F:protein histidine kinase activity"/>
    <property type="evidence" value="ECO:0007669"/>
    <property type="project" value="UniProtKB-EC"/>
</dbReference>
<feature type="domain" description="Histidine kinase" evidence="10">
    <location>
        <begin position="758"/>
        <end position="951"/>
    </location>
</feature>
<evidence type="ECO:0000259" key="11">
    <source>
        <dbReference type="PROSITE" id="PS50112"/>
    </source>
</evidence>
<dbReference type="InterPro" id="IPR000700">
    <property type="entry name" value="PAS-assoc_C"/>
</dbReference>
<dbReference type="InterPro" id="IPR035965">
    <property type="entry name" value="PAS-like_dom_sf"/>
</dbReference>
<dbReference type="SUPFAM" id="SSF55785">
    <property type="entry name" value="PYP-like sensor domain (PAS domain)"/>
    <property type="match status" value="4"/>
</dbReference>
<evidence type="ECO:0000313" key="13">
    <source>
        <dbReference type="EMBL" id="NGP89041.1"/>
    </source>
</evidence>
<dbReference type="CDD" id="cd00130">
    <property type="entry name" value="PAS"/>
    <property type="match status" value="4"/>
</dbReference>
<dbReference type="PROSITE" id="PS50109">
    <property type="entry name" value="HIS_KIN"/>
    <property type="match status" value="1"/>
</dbReference>
<evidence type="ECO:0000256" key="6">
    <source>
        <dbReference type="ARBA" id="ARBA00022777"/>
    </source>
</evidence>
<dbReference type="PANTHER" id="PTHR41523">
    <property type="entry name" value="TWO-COMPONENT SYSTEM SENSOR PROTEIN"/>
    <property type="match status" value="1"/>
</dbReference>
<evidence type="ECO:0000259" key="10">
    <source>
        <dbReference type="PROSITE" id="PS50109"/>
    </source>
</evidence>
<gene>
    <name evidence="13" type="ORF">G3569_11815</name>
</gene>
<dbReference type="InterPro" id="IPR013655">
    <property type="entry name" value="PAS_fold_3"/>
</dbReference>
<evidence type="ECO:0000256" key="9">
    <source>
        <dbReference type="SAM" id="Phobius"/>
    </source>
</evidence>
<evidence type="ECO:0000313" key="14">
    <source>
        <dbReference type="Proteomes" id="UP000479132"/>
    </source>
</evidence>
<accession>A0A6M1TAI2</accession>
<dbReference type="Proteomes" id="UP000479132">
    <property type="component" value="Unassembled WGS sequence"/>
</dbReference>
<feature type="transmembrane region" description="Helical" evidence="9">
    <location>
        <begin position="207"/>
        <end position="227"/>
    </location>
</feature>
<protein>
    <recommendedName>
        <fullName evidence="2">histidine kinase</fullName>
        <ecNumber evidence="2">2.7.13.3</ecNumber>
    </recommendedName>
</protein>
<dbReference type="Gene3D" id="3.30.565.10">
    <property type="entry name" value="Histidine kinase-like ATPase, C-terminal domain"/>
    <property type="match status" value="1"/>
</dbReference>
<feature type="domain" description="PAC" evidence="12">
    <location>
        <begin position="444"/>
        <end position="496"/>
    </location>
</feature>
<feature type="domain" description="PAS" evidence="11">
    <location>
        <begin position="622"/>
        <end position="693"/>
    </location>
</feature>
<dbReference type="EMBL" id="JAALLS010000015">
    <property type="protein sequence ID" value="NGP89041.1"/>
    <property type="molecule type" value="Genomic_DNA"/>
</dbReference>
<comment type="caution">
    <text evidence="13">The sequence shown here is derived from an EMBL/GenBank/DDBJ whole genome shotgun (WGS) entry which is preliminary data.</text>
</comment>
<evidence type="ECO:0000256" key="3">
    <source>
        <dbReference type="ARBA" id="ARBA00022553"/>
    </source>
</evidence>
<dbReference type="GO" id="GO:0005524">
    <property type="term" value="F:ATP binding"/>
    <property type="evidence" value="ECO:0007669"/>
    <property type="project" value="UniProtKB-KW"/>
</dbReference>
<keyword evidence="6" id="KW-0418">Kinase</keyword>
<sequence>MTLSNKSSRNSNSRIRIIAVFVILATFLVVASYYGTKTMSAVRAYVTGEGLWSKAQKRATRHILEYMQYEELNDYKQFKETLILHNQFSTSRKAMISDPPDPKTARQGFRASQLHPTDIELMVWLGSNFHDFTYVKESFEIWKNADRKIAELESVAQNFHQQALQEKMSPRQRKEYVQKIARIDEELTGYEDAFTATLTSVAHGLRVIIFWFIAGFGLLLTVVGYLITAADFKKINDLNTKLERLSLVASKTTDAVIITDSQERIIWVNAMFEKLTGYSQQEVKGRVPGEILQGEETDTETVQELAMAIGEEESIRKRILNYTKEGEKLWLDITIDPIFNDEGECTNFIAIERDITEQIQKEAKVRESLERYDVVAQATSDTIYDLDLEKNEISYNEVVHDMFGYDKTEIANLQKWWEKKIHPNDRQDVVSKVDKVIENGKDRFQIEYRFKCKNGSYKHIFDRASVVRDERDNPVRIIGAMQDITESKKAKQKEERHRLLLQSITENVETPIWIRNKKGNIILANKAWKKLFNLENKEVVGHSMFDLLDSEVAKKFHENDLNIISNRVTQTFYESVKIDGVERYFVTSMFSLDDVPGLENAIGGVAIDITARRQAENKLNAAEQKLREIVEHSTNMFYRHTTDHVLTYVSPQSREFLGCRPEEAKTKWTEFVTDNPQNKEGLKKTEEAIRTGETQEPFELELQKKTGDIIWVEVNEAPIVKDGETVAMVGSLTNITERKKAEDEIKDALKEKETLLAEVHHRVKNNMAVVSGMMQLQAYQEEDPQLESKLLDNVARIGTMASIHEHIYQSEMFSSIAFSQNIRTIADKLVDTMQVETDIKITTDLEEVELALNQAIPSSLIISEVITNALKHAFKDRAKGNLQLKVEKKDRLVDVTVKDDGVGLPNYFNATNESDSLGMHLIQKLTKQLDGTYEYQPVEEGTVFRLSFKKD</sequence>
<dbReference type="EC" id="2.7.13.3" evidence="2"/>
<keyword evidence="8" id="KW-0843">Virulence</keyword>
<dbReference type="Gene3D" id="3.30.450.20">
    <property type="entry name" value="PAS domain"/>
    <property type="match status" value="4"/>
</dbReference>
<keyword evidence="9" id="KW-0472">Membrane</keyword>
<dbReference type="InterPro" id="IPR013656">
    <property type="entry name" value="PAS_4"/>
</dbReference>
<keyword evidence="14" id="KW-1185">Reference proteome</keyword>
<evidence type="ECO:0000259" key="12">
    <source>
        <dbReference type="PROSITE" id="PS50113"/>
    </source>
</evidence>
<keyword evidence="5" id="KW-0547">Nucleotide-binding</keyword>
<dbReference type="PANTHER" id="PTHR41523:SF8">
    <property type="entry name" value="ETHYLENE RESPONSE SENSOR PROTEIN"/>
    <property type="match status" value="1"/>
</dbReference>
<dbReference type="InterPro" id="IPR011495">
    <property type="entry name" value="Sig_transdc_His_kin_sub2_dim/P"/>
</dbReference>
<dbReference type="SMART" id="SM00091">
    <property type="entry name" value="PAS"/>
    <property type="match status" value="4"/>
</dbReference>
<dbReference type="NCBIfam" id="TIGR00229">
    <property type="entry name" value="sensory_box"/>
    <property type="match status" value="4"/>
</dbReference>
<evidence type="ECO:0000256" key="4">
    <source>
        <dbReference type="ARBA" id="ARBA00022679"/>
    </source>
</evidence>
<evidence type="ECO:0000256" key="7">
    <source>
        <dbReference type="ARBA" id="ARBA00022840"/>
    </source>
</evidence>
<keyword evidence="9" id="KW-0812">Transmembrane</keyword>
<feature type="domain" description="PAC" evidence="12">
    <location>
        <begin position="313"/>
        <end position="367"/>
    </location>
</feature>
<feature type="domain" description="PAS" evidence="11">
    <location>
        <begin position="368"/>
        <end position="440"/>
    </location>
</feature>
<dbReference type="Pfam" id="PF08448">
    <property type="entry name" value="PAS_4"/>
    <property type="match status" value="1"/>
</dbReference>
<dbReference type="AlphaFoldDB" id="A0A6M1TAI2"/>
<dbReference type="Pfam" id="PF13426">
    <property type="entry name" value="PAS_9"/>
    <property type="match status" value="2"/>
</dbReference>
<dbReference type="RefSeq" id="WP_165269375.1">
    <property type="nucleotide sequence ID" value="NZ_JAALLS010000015.1"/>
</dbReference>
<dbReference type="SMART" id="SM00387">
    <property type="entry name" value="HATPase_c"/>
    <property type="match status" value="1"/>
</dbReference>
<dbReference type="InterPro" id="IPR000014">
    <property type="entry name" value="PAS"/>
</dbReference>
<dbReference type="Pfam" id="PF13581">
    <property type="entry name" value="HATPase_c_2"/>
    <property type="match status" value="1"/>
</dbReference>
<proteinExistence type="predicted"/>
<keyword evidence="4" id="KW-0808">Transferase</keyword>
<feature type="domain" description="PAC" evidence="12">
    <location>
        <begin position="696"/>
        <end position="747"/>
    </location>
</feature>
<dbReference type="Pfam" id="PF08447">
    <property type="entry name" value="PAS_3"/>
    <property type="match status" value="1"/>
</dbReference>
<dbReference type="InterPro" id="IPR005467">
    <property type="entry name" value="His_kinase_dom"/>
</dbReference>
<dbReference type="SUPFAM" id="SSF55874">
    <property type="entry name" value="ATPase domain of HSP90 chaperone/DNA topoisomerase II/histidine kinase"/>
    <property type="match status" value="1"/>
</dbReference>
<dbReference type="SMART" id="SM00086">
    <property type="entry name" value="PAC"/>
    <property type="match status" value="3"/>
</dbReference>
<feature type="domain" description="PAS" evidence="11">
    <location>
        <begin position="241"/>
        <end position="286"/>
    </location>
</feature>
<feature type="domain" description="PAS" evidence="11">
    <location>
        <begin position="497"/>
        <end position="575"/>
    </location>
</feature>
<evidence type="ECO:0000256" key="5">
    <source>
        <dbReference type="ARBA" id="ARBA00022741"/>
    </source>
</evidence>
<comment type="catalytic activity">
    <reaction evidence="1">
        <text>ATP + protein L-histidine = ADP + protein N-phospho-L-histidine.</text>
        <dbReference type="EC" id="2.7.13.3"/>
    </reaction>
</comment>
<reference evidence="13 14" key="1">
    <citation type="submission" date="2020-02" db="EMBL/GenBank/DDBJ databases">
        <title>Aliifodinibius halophilus 2W32, complete genome.</title>
        <authorList>
            <person name="Li Y."/>
            <person name="Wu S."/>
        </authorList>
    </citation>
    <scope>NUCLEOTIDE SEQUENCE [LARGE SCALE GENOMIC DNA]</scope>
    <source>
        <strain evidence="13 14">2W32</strain>
    </source>
</reference>
<evidence type="ECO:0000256" key="2">
    <source>
        <dbReference type="ARBA" id="ARBA00012438"/>
    </source>
</evidence>
<feature type="transmembrane region" description="Helical" evidence="9">
    <location>
        <begin position="15"/>
        <end position="34"/>
    </location>
</feature>
<dbReference type="InterPro" id="IPR003594">
    <property type="entry name" value="HATPase_dom"/>
</dbReference>
<keyword evidence="9" id="KW-1133">Transmembrane helix</keyword>
<dbReference type="PROSITE" id="PS50113">
    <property type="entry name" value="PAC"/>
    <property type="match status" value="4"/>
</dbReference>
<keyword evidence="7" id="KW-0067">ATP-binding</keyword>
<evidence type="ECO:0000256" key="1">
    <source>
        <dbReference type="ARBA" id="ARBA00000085"/>
    </source>
</evidence>
<organism evidence="13 14">
    <name type="scientific">Fodinibius halophilus</name>
    <dbReference type="NCBI Taxonomy" id="1736908"/>
    <lineage>
        <taxon>Bacteria</taxon>
        <taxon>Pseudomonadati</taxon>
        <taxon>Balneolota</taxon>
        <taxon>Balneolia</taxon>
        <taxon>Balneolales</taxon>
        <taxon>Balneolaceae</taxon>
        <taxon>Fodinibius</taxon>
    </lineage>
</organism>
<keyword evidence="3" id="KW-0597">Phosphoprotein</keyword>
<feature type="domain" description="PAC" evidence="12">
    <location>
        <begin position="569"/>
        <end position="621"/>
    </location>
</feature>
<evidence type="ECO:0000256" key="8">
    <source>
        <dbReference type="ARBA" id="ARBA00023026"/>
    </source>
</evidence>
<dbReference type="InterPro" id="IPR001610">
    <property type="entry name" value="PAC"/>
</dbReference>
<dbReference type="Pfam" id="PF07568">
    <property type="entry name" value="HisKA_2"/>
    <property type="match status" value="1"/>
</dbReference>
<dbReference type="PROSITE" id="PS50112">
    <property type="entry name" value="PAS"/>
    <property type="match status" value="4"/>
</dbReference>
<dbReference type="InterPro" id="IPR036890">
    <property type="entry name" value="HATPase_C_sf"/>
</dbReference>
<name>A0A6M1TAI2_9BACT</name>